<dbReference type="GO" id="GO:0006636">
    <property type="term" value="P:unsaturated fatty acid biosynthetic process"/>
    <property type="evidence" value="ECO:0007669"/>
    <property type="project" value="TreeGrafter"/>
</dbReference>
<evidence type="ECO:0000256" key="3">
    <source>
        <dbReference type="ARBA" id="ARBA00022516"/>
    </source>
</evidence>
<evidence type="ECO:0000256" key="2">
    <source>
        <dbReference type="ARBA" id="ARBA00009295"/>
    </source>
</evidence>
<evidence type="ECO:0000313" key="16">
    <source>
        <dbReference type="Proteomes" id="UP001367676"/>
    </source>
</evidence>
<feature type="transmembrane region" description="Helical" evidence="13">
    <location>
        <begin position="132"/>
        <end position="152"/>
    </location>
</feature>
<comment type="cofactor">
    <cofactor evidence="12">
        <name>Fe(2+)</name>
        <dbReference type="ChEBI" id="CHEBI:29033"/>
    </cofactor>
</comment>
<feature type="domain" description="Fatty acid desaturase" evidence="14">
    <location>
        <begin position="21"/>
        <end position="221"/>
    </location>
</feature>
<gene>
    <name evidence="15" type="ORF">V9T40_000499</name>
</gene>
<keyword evidence="5" id="KW-0276">Fatty acid metabolism</keyword>
<keyword evidence="8" id="KW-0408">Iron</keyword>
<evidence type="ECO:0000259" key="14">
    <source>
        <dbReference type="Pfam" id="PF00487"/>
    </source>
</evidence>
<dbReference type="PANTHER" id="PTHR11351:SF31">
    <property type="entry name" value="DESATURASE 1, ISOFORM A-RELATED"/>
    <property type="match status" value="1"/>
</dbReference>
<keyword evidence="9" id="KW-0443">Lipid metabolism</keyword>
<keyword evidence="6 13" id="KW-1133">Transmembrane helix</keyword>
<protein>
    <recommendedName>
        <fullName evidence="14">Fatty acid desaturase domain-containing protein</fullName>
    </recommendedName>
</protein>
<dbReference type="PRINTS" id="PR00075">
    <property type="entry name" value="FACDDSATRASE"/>
</dbReference>
<keyword evidence="3 12" id="KW-0444">Lipid biosynthesis</keyword>
<evidence type="ECO:0000256" key="11">
    <source>
        <dbReference type="ARBA" id="ARBA00023160"/>
    </source>
</evidence>
<keyword evidence="16" id="KW-1185">Reference proteome</keyword>
<keyword evidence="11 12" id="KW-0275">Fatty acid biosynthesis</keyword>
<dbReference type="AlphaFoldDB" id="A0AAN9T9W3"/>
<proteinExistence type="inferred from homology"/>
<dbReference type="Proteomes" id="UP001367676">
    <property type="component" value="Unassembled WGS sequence"/>
</dbReference>
<accession>A0AAN9T9W3</accession>
<feature type="transmembrane region" description="Helical" evidence="13">
    <location>
        <begin position="12"/>
        <end position="38"/>
    </location>
</feature>
<keyword evidence="4 12" id="KW-0812">Transmembrane</keyword>
<comment type="domain">
    <text evidence="12">The histidine box domains are involved in binding the catalytic metal ions.</text>
</comment>
<dbReference type="GO" id="GO:0004768">
    <property type="term" value="F:stearoyl-CoA 9-desaturase activity"/>
    <property type="evidence" value="ECO:0007669"/>
    <property type="project" value="TreeGrafter"/>
</dbReference>
<dbReference type="GO" id="GO:0005506">
    <property type="term" value="F:iron ion binding"/>
    <property type="evidence" value="ECO:0007669"/>
    <property type="project" value="TreeGrafter"/>
</dbReference>
<evidence type="ECO:0000256" key="10">
    <source>
        <dbReference type="ARBA" id="ARBA00023136"/>
    </source>
</evidence>
<evidence type="ECO:0000256" key="1">
    <source>
        <dbReference type="ARBA" id="ARBA00004141"/>
    </source>
</evidence>
<evidence type="ECO:0000256" key="4">
    <source>
        <dbReference type="ARBA" id="ARBA00022692"/>
    </source>
</evidence>
<evidence type="ECO:0000313" key="15">
    <source>
        <dbReference type="EMBL" id="KAK7579870.1"/>
    </source>
</evidence>
<dbReference type="EMBL" id="JBBCAQ010000034">
    <property type="protein sequence ID" value="KAK7579870.1"/>
    <property type="molecule type" value="Genomic_DNA"/>
</dbReference>
<evidence type="ECO:0000256" key="5">
    <source>
        <dbReference type="ARBA" id="ARBA00022832"/>
    </source>
</evidence>
<evidence type="ECO:0000256" key="6">
    <source>
        <dbReference type="ARBA" id="ARBA00022989"/>
    </source>
</evidence>
<dbReference type="PANTHER" id="PTHR11351">
    <property type="entry name" value="ACYL-COA DESATURASE"/>
    <property type="match status" value="1"/>
</dbReference>
<comment type="subcellular location">
    <subcellularLocation>
        <location evidence="1">Membrane</location>
        <topology evidence="1">Multi-pass membrane protein</topology>
    </subcellularLocation>
</comment>
<dbReference type="GO" id="GO:0005789">
    <property type="term" value="C:endoplasmic reticulum membrane"/>
    <property type="evidence" value="ECO:0007669"/>
    <property type="project" value="TreeGrafter"/>
</dbReference>
<evidence type="ECO:0000256" key="7">
    <source>
        <dbReference type="ARBA" id="ARBA00023002"/>
    </source>
</evidence>
<feature type="transmembrane region" description="Helical" evidence="13">
    <location>
        <begin position="158"/>
        <end position="183"/>
    </location>
</feature>
<evidence type="ECO:0000256" key="12">
    <source>
        <dbReference type="RuleBase" id="RU000581"/>
    </source>
</evidence>
<evidence type="ECO:0000256" key="8">
    <source>
        <dbReference type="ARBA" id="ARBA00023004"/>
    </source>
</evidence>
<dbReference type="Pfam" id="PF00487">
    <property type="entry name" value="FA_desaturase"/>
    <property type="match status" value="1"/>
</dbReference>
<organism evidence="15 16">
    <name type="scientific">Parthenolecanium corni</name>
    <dbReference type="NCBI Taxonomy" id="536013"/>
    <lineage>
        <taxon>Eukaryota</taxon>
        <taxon>Metazoa</taxon>
        <taxon>Ecdysozoa</taxon>
        <taxon>Arthropoda</taxon>
        <taxon>Hexapoda</taxon>
        <taxon>Insecta</taxon>
        <taxon>Pterygota</taxon>
        <taxon>Neoptera</taxon>
        <taxon>Paraneoptera</taxon>
        <taxon>Hemiptera</taxon>
        <taxon>Sternorrhyncha</taxon>
        <taxon>Coccoidea</taxon>
        <taxon>Coccidae</taxon>
        <taxon>Parthenolecanium</taxon>
    </lineage>
</organism>
<keyword evidence="10 13" id="KW-0472">Membrane</keyword>
<dbReference type="CDD" id="cd03505">
    <property type="entry name" value="Delta9-FADS-like"/>
    <property type="match status" value="1"/>
</dbReference>
<comment type="caution">
    <text evidence="15">The sequence shown here is derived from an EMBL/GenBank/DDBJ whole genome shotgun (WGS) entry which is preliminary data.</text>
</comment>
<sequence>MGLYYCLSRRVYVQTTIFGIILLIPSEIGVICAAHRYWSHRSFKAEWPLRVFFMLCQTLSFQYSILQWARIHRVHHKFSDTPRDPHNANAGFFFSHIGWLLVHPSEEVSEELKKMYVDDLKKDKIVMFQDRYYIPLTILLCYILPTIIPCYFWRESAFMTFCFAVALRLVIVLHLSSSINSLAHMQGKKPFDKNIRPGDSLFAWFLSWGDEGWHNYHHVFPWDYKASEYWGYKGGFSSTLVDLFARMGWAYDLKTTSADVTIKRRLRTGDLSCSIWGWKDPNLDSVDRAHTQINYQKKKKLI</sequence>
<reference evidence="15 16" key="1">
    <citation type="submission" date="2024-03" db="EMBL/GenBank/DDBJ databases">
        <title>Adaptation during the transition from Ophiocordyceps entomopathogen to insect associate is accompanied by gene loss and intensified selection.</title>
        <authorList>
            <person name="Ward C.M."/>
            <person name="Onetto C.A."/>
            <person name="Borneman A.R."/>
        </authorList>
    </citation>
    <scope>NUCLEOTIDE SEQUENCE [LARGE SCALE GENOMIC DNA]</scope>
    <source>
        <strain evidence="15">AWRI1</strain>
        <tissue evidence="15">Single Adult Female</tissue>
    </source>
</reference>
<dbReference type="InterPro" id="IPR005804">
    <property type="entry name" value="FA_desaturase_dom"/>
</dbReference>
<evidence type="ECO:0000256" key="9">
    <source>
        <dbReference type="ARBA" id="ARBA00023098"/>
    </source>
</evidence>
<comment type="similarity">
    <text evidence="2 12">Belongs to the fatty acid desaturase type 1 family.</text>
</comment>
<keyword evidence="7 12" id="KW-0560">Oxidoreductase</keyword>
<dbReference type="InterPro" id="IPR015876">
    <property type="entry name" value="Acyl-CoA_DS"/>
</dbReference>
<evidence type="ECO:0000256" key="13">
    <source>
        <dbReference type="SAM" id="Phobius"/>
    </source>
</evidence>
<name>A0AAN9T9W3_9HEMI</name>